<dbReference type="AlphaFoldDB" id="A0A6A6EU69"/>
<proteinExistence type="predicted"/>
<dbReference type="SUPFAM" id="SSF54160">
    <property type="entry name" value="Chromo domain-like"/>
    <property type="match status" value="1"/>
</dbReference>
<dbReference type="InterPro" id="IPR016197">
    <property type="entry name" value="Chromo-like_dom_sf"/>
</dbReference>
<evidence type="ECO:0000313" key="3">
    <source>
        <dbReference type="Proteomes" id="UP000800200"/>
    </source>
</evidence>
<comment type="subunit">
    <text evidence="1">Component of the NuA4 histone acetyltransferase complex.</text>
</comment>
<keyword evidence="3" id="KW-1185">Reference proteome</keyword>
<evidence type="ECO:0000256" key="1">
    <source>
        <dbReference type="ARBA" id="ARBA00011353"/>
    </source>
</evidence>
<name>A0A6A6EU69_9PEZI</name>
<gene>
    <name evidence="2" type="ORF">K469DRAFT_132703</name>
</gene>
<organism evidence="2 3">
    <name type="scientific">Zopfia rhizophila CBS 207.26</name>
    <dbReference type="NCBI Taxonomy" id="1314779"/>
    <lineage>
        <taxon>Eukaryota</taxon>
        <taxon>Fungi</taxon>
        <taxon>Dikarya</taxon>
        <taxon>Ascomycota</taxon>
        <taxon>Pezizomycotina</taxon>
        <taxon>Dothideomycetes</taxon>
        <taxon>Dothideomycetes incertae sedis</taxon>
        <taxon>Zopfiaceae</taxon>
        <taxon>Zopfia</taxon>
    </lineage>
</organism>
<protein>
    <recommendedName>
        <fullName evidence="4">Chromo domain-containing protein</fullName>
    </recommendedName>
</protein>
<reference evidence="2" key="1">
    <citation type="journal article" date="2020" name="Stud. Mycol.">
        <title>101 Dothideomycetes genomes: a test case for predicting lifestyles and emergence of pathogens.</title>
        <authorList>
            <person name="Haridas S."/>
            <person name="Albert R."/>
            <person name="Binder M."/>
            <person name="Bloem J."/>
            <person name="Labutti K."/>
            <person name="Salamov A."/>
            <person name="Andreopoulos B."/>
            <person name="Baker S."/>
            <person name="Barry K."/>
            <person name="Bills G."/>
            <person name="Bluhm B."/>
            <person name="Cannon C."/>
            <person name="Castanera R."/>
            <person name="Culley D."/>
            <person name="Daum C."/>
            <person name="Ezra D."/>
            <person name="Gonzalez J."/>
            <person name="Henrissat B."/>
            <person name="Kuo A."/>
            <person name="Liang C."/>
            <person name="Lipzen A."/>
            <person name="Lutzoni F."/>
            <person name="Magnuson J."/>
            <person name="Mondo S."/>
            <person name="Nolan M."/>
            <person name="Ohm R."/>
            <person name="Pangilinan J."/>
            <person name="Park H.-J."/>
            <person name="Ramirez L."/>
            <person name="Alfaro M."/>
            <person name="Sun H."/>
            <person name="Tritt A."/>
            <person name="Yoshinaga Y."/>
            <person name="Zwiers L.-H."/>
            <person name="Turgeon B."/>
            <person name="Goodwin S."/>
            <person name="Spatafora J."/>
            <person name="Crous P."/>
            <person name="Grigoriev I."/>
        </authorList>
    </citation>
    <scope>NUCLEOTIDE SEQUENCE</scope>
    <source>
        <strain evidence="2">CBS 207.26</strain>
    </source>
</reference>
<evidence type="ECO:0000313" key="2">
    <source>
        <dbReference type="EMBL" id="KAF2194735.1"/>
    </source>
</evidence>
<dbReference type="EMBL" id="ML994611">
    <property type="protein sequence ID" value="KAF2194735.1"/>
    <property type="molecule type" value="Genomic_DNA"/>
</dbReference>
<sequence>MASLHSHHELPEDTASATSRRWPVAHLADYRQEKETASYLVEWRPSYMTLDELCEDFYGQPLLSLAVELSPKHYPSSGATTCQYTVKWKQTWVPLSELADCAWLVHEFWTKRIGLGLYAPTAELKVTAARINSV</sequence>
<dbReference type="OrthoDB" id="10535292at2759"/>
<evidence type="ECO:0008006" key="4">
    <source>
        <dbReference type="Google" id="ProtNLM"/>
    </source>
</evidence>
<dbReference type="Proteomes" id="UP000800200">
    <property type="component" value="Unassembled WGS sequence"/>
</dbReference>
<dbReference type="CDD" id="cd00024">
    <property type="entry name" value="CD_CSD"/>
    <property type="match status" value="1"/>
</dbReference>
<accession>A0A6A6EU69</accession>